<comment type="similarity">
    <text evidence="4">Belongs to the kinesin light chain family.</text>
</comment>
<organism evidence="6 7">
    <name type="scientific">Adineta steineri</name>
    <dbReference type="NCBI Taxonomy" id="433720"/>
    <lineage>
        <taxon>Eukaryota</taxon>
        <taxon>Metazoa</taxon>
        <taxon>Spiralia</taxon>
        <taxon>Gnathifera</taxon>
        <taxon>Rotifera</taxon>
        <taxon>Eurotatoria</taxon>
        <taxon>Bdelloidea</taxon>
        <taxon>Adinetida</taxon>
        <taxon>Adinetidae</taxon>
        <taxon>Adineta</taxon>
    </lineage>
</organism>
<dbReference type="Gene3D" id="1.25.40.10">
    <property type="entry name" value="Tetratricopeptide repeat domain"/>
    <property type="match status" value="3"/>
</dbReference>
<dbReference type="SUPFAM" id="SSF48452">
    <property type="entry name" value="TPR-like"/>
    <property type="match status" value="1"/>
</dbReference>
<dbReference type="EMBL" id="CAJOBB010006057">
    <property type="protein sequence ID" value="CAF4149417.1"/>
    <property type="molecule type" value="Genomic_DNA"/>
</dbReference>
<feature type="compositionally biased region" description="Polar residues" evidence="5">
    <location>
        <begin position="16"/>
        <end position="33"/>
    </location>
</feature>
<protein>
    <recommendedName>
        <fullName evidence="4">Kinesin light chain</fullName>
    </recommendedName>
</protein>
<evidence type="ECO:0000313" key="6">
    <source>
        <dbReference type="EMBL" id="CAF4149417.1"/>
    </source>
</evidence>
<dbReference type="PRINTS" id="PR00381">
    <property type="entry name" value="KINESINLIGHT"/>
</dbReference>
<dbReference type="GO" id="GO:0005874">
    <property type="term" value="C:microtubule"/>
    <property type="evidence" value="ECO:0007669"/>
    <property type="project" value="UniProtKB-UniRule"/>
</dbReference>
<dbReference type="PANTHER" id="PTHR45641">
    <property type="entry name" value="TETRATRICOPEPTIDE REPEAT PROTEIN (AFU_ORTHOLOGUE AFUA_6G03870)"/>
    <property type="match status" value="1"/>
</dbReference>
<keyword evidence="4" id="KW-0963">Cytoplasm</keyword>
<keyword evidence="4" id="KW-0493">Microtubule</keyword>
<dbReference type="InterPro" id="IPR019734">
    <property type="entry name" value="TPR_rpt"/>
</dbReference>
<dbReference type="InterPro" id="IPR011990">
    <property type="entry name" value="TPR-like_helical_dom_sf"/>
</dbReference>
<feature type="region of interest" description="Disordered" evidence="5">
    <location>
        <begin position="1"/>
        <end position="35"/>
    </location>
</feature>
<feature type="repeat" description="TPR" evidence="3">
    <location>
        <begin position="552"/>
        <end position="585"/>
    </location>
</feature>
<dbReference type="PROSITE" id="PS50005">
    <property type="entry name" value="TPR"/>
    <property type="match status" value="7"/>
</dbReference>
<evidence type="ECO:0000256" key="3">
    <source>
        <dbReference type="PROSITE-ProRule" id="PRU00339"/>
    </source>
</evidence>
<gene>
    <name evidence="6" type="ORF">KXQ929_LOCUS37171</name>
</gene>
<comment type="subcellular location">
    <subcellularLocation>
        <location evidence="4">Cytoplasm</location>
        <location evidence="4">Cytoskeleton</location>
    </subcellularLocation>
</comment>
<evidence type="ECO:0000256" key="5">
    <source>
        <dbReference type="SAM" id="MobiDB-lite"/>
    </source>
</evidence>
<dbReference type="AlphaFoldDB" id="A0A819YGQ9"/>
<name>A0A819YGQ9_9BILA</name>
<feature type="repeat" description="TPR" evidence="3">
    <location>
        <begin position="426"/>
        <end position="459"/>
    </location>
</feature>
<evidence type="ECO:0000256" key="1">
    <source>
        <dbReference type="ARBA" id="ARBA00022737"/>
    </source>
</evidence>
<dbReference type="Proteomes" id="UP000663868">
    <property type="component" value="Unassembled WGS sequence"/>
</dbReference>
<keyword evidence="1" id="KW-0677">Repeat</keyword>
<dbReference type="PANTHER" id="PTHR45641:SF19">
    <property type="entry name" value="NEPHROCYSTIN-3"/>
    <property type="match status" value="1"/>
</dbReference>
<feature type="repeat" description="TPR" evidence="3">
    <location>
        <begin position="594"/>
        <end position="627"/>
    </location>
</feature>
<evidence type="ECO:0000256" key="2">
    <source>
        <dbReference type="ARBA" id="ARBA00022803"/>
    </source>
</evidence>
<evidence type="ECO:0000256" key="4">
    <source>
        <dbReference type="RuleBase" id="RU367020"/>
    </source>
</evidence>
<comment type="function">
    <text evidence="4">Kinesin is a microtubule-associated force-producing protein that play a role in organelle transport.</text>
</comment>
<keyword evidence="4" id="KW-0505">Motor protein</keyword>
<feature type="repeat" description="TPR" evidence="3">
    <location>
        <begin position="384"/>
        <end position="417"/>
    </location>
</feature>
<keyword evidence="4" id="KW-0206">Cytoskeleton</keyword>
<feature type="repeat" description="TPR" evidence="3">
    <location>
        <begin position="468"/>
        <end position="501"/>
    </location>
</feature>
<dbReference type="Pfam" id="PF13424">
    <property type="entry name" value="TPR_12"/>
    <property type="match status" value="4"/>
</dbReference>
<feature type="compositionally biased region" description="Basic and acidic residues" evidence="5">
    <location>
        <begin position="1"/>
        <end position="15"/>
    </location>
</feature>
<evidence type="ECO:0000313" key="7">
    <source>
        <dbReference type="Proteomes" id="UP000663868"/>
    </source>
</evidence>
<feature type="repeat" description="TPR" evidence="3">
    <location>
        <begin position="636"/>
        <end position="669"/>
    </location>
</feature>
<keyword evidence="2 3" id="KW-0802">TPR repeat</keyword>
<feature type="repeat" description="TPR" evidence="3">
    <location>
        <begin position="510"/>
        <end position="543"/>
    </location>
</feature>
<comment type="subunit">
    <text evidence="4">Oligomeric complex composed of two heavy chains and two light chains.</text>
</comment>
<dbReference type="Pfam" id="PF13374">
    <property type="entry name" value="TPR_10"/>
    <property type="match status" value="1"/>
</dbReference>
<dbReference type="GO" id="GO:0005871">
    <property type="term" value="C:kinesin complex"/>
    <property type="evidence" value="ECO:0007669"/>
    <property type="project" value="UniProtKB-UniRule"/>
</dbReference>
<comment type="caution">
    <text evidence="6">The sequence shown here is derived from an EMBL/GenBank/DDBJ whole genome shotgun (WGS) entry which is preliminary data.</text>
</comment>
<dbReference type="SMART" id="SM00028">
    <property type="entry name" value="TPR"/>
    <property type="match status" value="9"/>
</dbReference>
<dbReference type="PROSITE" id="PS50293">
    <property type="entry name" value="TPR_REGION"/>
    <property type="match status" value="4"/>
</dbReference>
<reference evidence="6" key="1">
    <citation type="submission" date="2021-02" db="EMBL/GenBank/DDBJ databases">
        <authorList>
            <person name="Nowell W R."/>
        </authorList>
    </citation>
    <scope>NUCLEOTIDE SEQUENCE</scope>
</reference>
<accession>A0A819YGQ9</accession>
<proteinExistence type="inferred from homology"/>
<sequence>MSGSESDHKKVKMSEPESNQNAVASPNSTTSVDIRQPRQRMSHNYLLLWVDTSIDQKSKNYDDTLKQMQTITDGIDVFTRRDACIDFLTDAQEDIKSFLIVKDAMFQQIMPLIDVIPQLDSVYILNDIKILREQWPKKCDKVKSIHTNLDDLCHALQTGIKQFNQDSIAMSFITANEMTLTDNLNQLEPTFMYTKLFKEILLDIKHDEQAIRQFIVYCQNNDSLSLTTINRFEKEYHAESAIRCKDEGMSLAFARSASTKPDTVHILFIMFIDPRIKSTPFASIKEETKFNQEEEILFSMHTIFRVVAIQEMDNKDQLYQVKLQLTSDDDQQLRELTDHIRKEAGGSTGRERLGQLLLQIGRYNKAEELYHALLNETSNDDEKAIYYNQLGAVRWSKGNYEKAISYSEKALEIYQKILPSNHPKFATSYNNIGMVYEDMGQSLKAFSSYEKALEIRQKTLPPNHPDFADSYNNIGIIYGKMGEYSKALSFFEKVLEIQQKTLPSNHFHLAGSYINIGKVYDIMGEYSKAFSFYEKALETHHKTLPPNHLSFADSYNNIGTVYGKMGEYSKALSFFEKALEIRQKTLPSNHPQIADSYNNTVFVYNHMGEYSKALSFFEKAHEIYRNTFPSNHPHIAILYYNIGGVYNNMGEHLTALSFYEKALEIYQNTLPSNHPHLATLYWCIISVCNNVGDYSKAISYFERAPDILKRAIFSASLGIKKAKKSTKIVRKRNYKK</sequence>